<dbReference type="OrthoDB" id="8277190at2759"/>
<keyword evidence="4" id="KW-1185">Reference proteome</keyword>
<protein>
    <submittedName>
        <fullName evidence="3">Uncharacterized protein</fullName>
    </submittedName>
</protein>
<evidence type="ECO:0000256" key="1">
    <source>
        <dbReference type="SAM" id="MobiDB-lite"/>
    </source>
</evidence>
<evidence type="ECO:0000313" key="4">
    <source>
        <dbReference type="Proteomes" id="UP000708208"/>
    </source>
</evidence>
<gene>
    <name evidence="3" type="ORF">AFUS01_LOCUS36869</name>
</gene>
<feature type="signal peptide" evidence="2">
    <location>
        <begin position="1"/>
        <end position="30"/>
    </location>
</feature>
<comment type="caution">
    <text evidence="3">The sequence shown here is derived from an EMBL/GenBank/DDBJ whole genome shotgun (WGS) entry which is preliminary data.</text>
</comment>
<dbReference type="Proteomes" id="UP000708208">
    <property type="component" value="Unassembled WGS sequence"/>
</dbReference>
<feature type="chain" id="PRO_5035243307" evidence="2">
    <location>
        <begin position="31"/>
        <end position="165"/>
    </location>
</feature>
<name>A0A8J2LPB1_9HEXA</name>
<reference evidence="3" key="1">
    <citation type="submission" date="2021-06" db="EMBL/GenBank/DDBJ databases">
        <authorList>
            <person name="Hodson N. C."/>
            <person name="Mongue J. A."/>
            <person name="Jaron S. K."/>
        </authorList>
    </citation>
    <scope>NUCLEOTIDE SEQUENCE</scope>
</reference>
<dbReference type="EMBL" id="CAJVCH010541294">
    <property type="protein sequence ID" value="CAG7826834.1"/>
    <property type="molecule type" value="Genomic_DNA"/>
</dbReference>
<accession>A0A8J2LPB1</accession>
<proteinExistence type="predicted"/>
<sequence>MGEILRGGLFLGILWLICGGSLKIIAPTAADIPVYMDPSLENTDSGEYWRQGMAYAKRTGFWSPHPSDYNPMRRPSPVLRPSSKRNFEDLPYHPLAKGVSLIQRLGDGYEDYMEVSDGSELRTKKHIWPSNLLYRLGSGTNQAPNDPSRKPKYVPSEPTNRKKSF</sequence>
<organism evidence="3 4">
    <name type="scientific">Allacma fusca</name>
    <dbReference type="NCBI Taxonomy" id="39272"/>
    <lineage>
        <taxon>Eukaryota</taxon>
        <taxon>Metazoa</taxon>
        <taxon>Ecdysozoa</taxon>
        <taxon>Arthropoda</taxon>
        <taxon>Hexapoda</taxon>
        <taxon>Collembola</taxon>
        <taxon>Symphypleona</taxon>
        <taxon>Sminthuridae</taxon>
        <taxon>Allacma</taxon>
    </lineage>
</organism>
<feature type="region of interest" description="Disordered" evidence="1">
    <location>
        <begin position="137"/>
        <end position="165"/>
    </location>
</feature>
<evidence type="ECO:0000313" key="3">
    <source>
        <dbReference type="EMBL" id="CAG7826834.1"/>
    </source>
</evidence>
<evidence type="ECO:0000256" key="2">
    <source>
        <dbReference type="SAM" id="SignalP"/>
    </source>
</evidence>
<dbReference type="AlphaFoldDB" id="A0A8J2LPB1"/>
<keyword evidence="2" id="KW-0732">Signal</keyword>